<dbReference type="Pfam" id="PF02911">
    <property type="entry name" value="Formyl_trans_C"/>
    <property type="match status" value="1"/>
</dbReference>
<dbReference type="EC" id="2.1.2.9" evidence="2"/>
<accession>A0A381PJQ0</accession>
<dbReference type="InterPro" id="IPR041711">
    <property type="entry name" value="Met-tRNA-FMT_N"/>
</dbReference>
<gene>
    <name evidence="8" type="ORF">METZ01_LOCUS19708</name>
</gene>
<dbReference type="InterPro" id="IPR005794">
    <property type="entry name" value="Fmt"/>
</dbReference>
<dbReference type="GO" id="GO:0005829">
    <property type="term" value="C:cytosol"/>
    <property type="evidence" value="ECO:0007669"/>
    <property type="project" value="TreeGrafter"/>
</dbReference>
<sequence>VSLRAIFAGTPDFAAPSLHALLLAPLDLLAVYTQPDRPAGRGRKLRPSPIRKIAMDAGLTVRQPTLFSEEIPYLAALEPDLLIVVAYGLILPQAVLDIPRHGCINVHASLLPRWRGAAPIQRAIEAGDHETGISLMRINEQLDSGDILTQVSTRILGNDTSGTLHQRLADLGAQELIRLLPSIASETATAQDHEKASYAEKIQAEETYVDWHNSATVLERKVRAFNPRPLCRTQLDSGTLLIRHAIEGPASSEASPGTIIQAGPDFIRVQTGQGTLDLIEVQYPGKKPMSVGAYLNGHPIRPGQSFHHEPKIDAKS</sequence>
<dbReference type="Pfam" id="PF00551">
    <property type="entry name" value="Formyl_trans_N"/>
    <property type="match status" value="1"/>
</dbReference>
<feature type="compositionally biased region" description="Basic and acidic residues" evidence="5">
    <location>
        <begin position="306"/>
        <end position="316"/>
    </location>
</feature>
<dbReference type="GO" id="GO:0004479">
    <property type="term" value="F:methionyl-tRNA formyltransferase activity"/>
    <property type="evidence" value="ECO:0007669"/>
    <property type="project" value="UniProtKB-EC"/>
</dbReference>
<proteinExistence type="inferred from homology"/>
<dbReference type="InterPro" id="IPR002376">
    <property type="entry name" value="Formyl_transf_N"/>
</dbReference>
<dbReference type="InterPro" id="IPR011034">
    <property type="entry name" value="Formyl_transferase-like_C_sf"/>
</dbReference>
<dbReference type="HAMAP" id="MF_00182">
    <property type="entry name" value="Formyl_trans"/>
    <property type="match status" value="1"/>
</dbReference>
<evidence type="ECO:0000256" key="4">
    <source>
        <dbReference type="ARBA" id="ARBA00022917"/>
    </source>
</evidence>
<feature type="region of interest" description="Disordered" evidence="5">
    <location>
        <begin position="296"/>
        <end position="316"/>
    </location>
</feature>
<dbReference type="NCBIfam" id="TIGR00460">
    <property type="entry name" value="fmt"/>
    <property type="match status" value="1"/>
</dbReference>
<dbReference type="CDD" id="cd08646">
    <property type="entry name" value="FMT_core_Met-tRNA-FMT_N"/>
    <property type="match status" value="1"/>
</dbReference>
<keyword evidence="4" id="KW-0648">Protein biosynthesis</keyword>
<name>A0A381PJQ0_9ZZZZ</name>
<dbReference type="CDD" id="cd08704">
    <property type="entry name" value="Met_tRNA_FMT_C"/>
    <property type="match status" value="1"/>
</dbReference>
<evidence type="ECO:0000256" key="1">
    <source>
        <dbReference type="ARBA" id="ARBA00010699"/>
    </source>
</evidence>
<dbReference type="InterPro" id="IPR044135">
    <property type="entry name" value="Met-tRNA-FMT_C"/>
</dbReference>
<evidence type="ECO:0000313" key="8">
    <source>
        <dbReference type="EMBL" id="SUZ66854.1"/>
    </source>
</evidence>
<dbReference type="InterPro" id="IPR036477">
    <property type="entry name" value="Formyl_transf_N_sf"/>
</dbReference>
<dbReference type="EMBL" id="UINC01000995">
    <property type="protein sequence ID" value="SUZ66854.1"/>
    <property type="molecule type" value="Genomic_DNA"/>
</dbReference>
<feature type="non-terminal residue" evidence="8">
    <location>
        <position position="1"/>
    </location>
</feature>
<evidence type="ECO:0000256" key="3">
    <source>
        <dbReference type="ARBA" id="ARBA00022679"/>
    </source>
</evidence>
<evidence type="ECO:0000256" key="2">
    <source>
        <dbReference type="ARBA" id="ARBA00012261"/>
    </source>
</evidence>
<dbReference type="SUPFAM" id="SSF50486">
    <property type="entry name" value="FMT C-terminal domain-like"/>
    <property type="match status" value="1"/>
</dbReference>
<comment type="similarity">
    <text evidence="1">Belongs to the Fmt family.</text>
</comment>
<organism evidence="8">
    <name type="scientific">marine metagenome</name>
    <dbReference type="NCBI Taxonomy" id="408172"/>
    <lineage>
        <taxon>unclassified sequences</taxon>
        <taxon>metagenomes</taxon>
        <taxon>ecological metagenomes</taxon>
    </lineage>
</organism>
<feature type="domain" description="Formyl transferase C-terminal" evidence="7">
    <location>
        <begin position="201"/>
        <end position="298"/>
    </location>
</feature>
<dbReference type="PANTHER" id="PTHR11138:SF5">
    <property type="entry name" value="METHIONYL-TRNA FORMYLTRANSFERASE, MITOCHONDRIAL"/>
    <property type="match status" value="1"/>
</dbReference>
<evidence type="ECO:0000259" key="6">
    <source>
        <dbReference type="Pfam" id="PF00551"/>
    </source>
</evidence>
<evidence type="ECO:0000256" key="5">
    <source>
        <dbReference type="SAM" id="MobiDB-lite"/>
    </source>
</evidence>
<reference evidence="8" key="1">
    <citation type="submission" date="2018-05" db="EMBL/GenBank/DDBJ databases">
        <authorList>
            <person name="Lanie J.A."/>
            <person name="Ng W.-L."/>
            <person name="Kazmierczak K.M."/>
            <person name="Andrzejewski T.M."/>
            <person name="Davidsen T.M."/>
            <person name="Wayne K.J."/>
            <person name="Tettelin H."/>
            <person name="Glass J.I."/>
            <person name="Rusch D."/>
            <person name="Podicherti R."/>
            <person name="Tsui H.-C.T."/>
            <person name="Winkler M.E."/>
        </authorList>
    </citation>
    <scope>NUCLEOTIDE SEQUENCE</scope>
</reference>
<dbReference type="PANTHER" id="PTHR11138">
    <property type="entry name" value="METHIONYL-TRNA FORMYLTRANSFERASE"/>
    <property type="match status" value="1"/>
</dbReference>
<dbReference type="Gene3D" id="3.40.50.12230">
    <property type="match status" value="1"/>
</dbReference>
<evidence type="ECO:0000259" key="7">
    <source>
        <dbReference type="Pfam" id="PF02911"/>
    </source>
</evidence>
<dbReference type="AlphaFoldDB" id="A0A381PJQ0"/>
<dbReference type="InterPro" id="IPR005793">
    <property type="entry name" value="Formyl_trans_C"/>
</dbReference>
<feature type="domain" description="Formyl transferase N-terminal" evidence="6">
    <location>
        <begin position="8"/>
        <end position="178"/>
    </location>
</feature>
<dbReference type="SUPFAM" id="SSF53328">
    <property type="entry name" value="Formyltransferase"/>
    <property type="match status" value="1"/>
</dbReference>
<keyword evidence="3" id="KW-0808">Transferase</keyword>
<protein>
    <recommendedName>
        <fullName evidence="2">methionyl-tRNA formyltransferase</fullName>
        <ecNumber evidence="2">2.1.2.9</ecNumber>
    </recommendedName>
</protein>